<keyword evidence="4" id="KW-1185">Reference proteome</keyword>
<accession>A0A3L7AR01</accession>
<sequence>MNAPRNLAGATPAPSRNLPGSVPASNRDTVSPSDAASASASPVNYGGAATPVGFREIRYDLCVGSGAALHAEVMADVDSWRLHHESGLLVSANGAASEIVGETIRMRYRPLRRTVPITITTVHCAILWAGEPPEGPGLDLLPGSIDRGFGYEADPRHREEGQEHFLITHEPDGTVWFRLRGFWRPRAPRWSPIYPLTLLGQSYASHGYLRALRRLTQQR</sequence>
<dbReference type="InterPro" id="IPR018960">
    <property type="entry name" value="DUF1990"/>
</dbReference>
<name>A0A3L7AR01_9MICO</name>
<organism evidence="3 4">
    <name type="scientific">Mycetocola lacteus</name>
    <dbReference type="NCBI Taxonomy" id="76637"/>
    <lineage>
        <taxon>Bacteria</taxon>
        <taxon>Bacillati</taxon>
        <taxon>Actinomycetota</taxon>
        <taxon>Actinomycetes</taxon>
        <taxon>Micrococcales</taxon>
        <taxon>Microbacteriaceae</taxon>
        <taxon>Mycetocola</taxon>
    </lineage>
</organism>
<dbReference type="Proteomes" id="UP000269438">
    <property type="component" value="Unassembled WGS sequence"/>
</dbReference>
<gene>
    <name evidence="3" type="ORF">D9V34_05995</name>
</gene>
<feature type="domain" description="DUF1990" evidence="2">
    <location>
        <begin position="48"/>
        <end position="211"/>
    </location>
</feature>
<dbReference type="OrthoDB" id="120660at2"/>
<evidence type="ECO:0000256" key="1">
    <source>
        <dbReference type="SAM" id="MobiDB-lite"/>
    </source>
</evidence>
<evidence type="ECO:0000313" key="3">
    <source>
        <dbReference type="EMBL" id="RLP82807.1"/>
    </source>
</evidence>
<proteinExistence type="predicted"/>
<dbReference type="EMBL" id="RCUY01000005">
    <property type="protein sequence ID" value="RLP82807.1"/>
    <property type="molecule type" value="Genomic_DNA"/>
</dbReference>
<dbReference type="Pfam" id="PF09348">
    <property type="entry name" value="DUF1990"/>
    <property type="match status" value="1"/>
</dbReference>
<reference evidence="3 4" key="1">
    <citation type="submission" date="2018-10" db="EMBL/GenBank/DDBJ databases">
        <authorList>
            <person name="Li J."/>
        </authorList>
    </citation>
    <scope>NUCLEOTIDE SEQUENCE [LARGE SCALE GENOMIC DNA]</scope>
    <source>
        <strain evidence="3 4">JCM 11654</strain>
    </source>
</reference>
<comment type="caution">
    <text evidence="3">The sequence shown here is derived from an EMBL/GenBank/DDBJ whole genome shotgun (WGS) entry which is preliminary data.</text>
</comment>
<dbReference type="AlphaFoldDB" id="A0A3L7AR01"/>
<protein>
    <submittedName>
        <fullName evidence="3">DUF1990 family protein</fullName>
    </submittedName>
</protein>
<evidence type="ECO:0000259" key="2">
    <source>
        <dbReference type="Pfam" id="PF09348"/>
    </source>
</evidence>
<evidence type="ECO:0000313" key="4">
    <source>
        <dbReference type="Proteomes" id="UP000269438"/>
    </source>
</evidence>
<feature type="region of interest" description="Disordered" evidence="1">
    <location>
        <begin position="1"/>
        <end position="42"/>
    </location>
</feature>
<feature type="compositionally biased region" description="Low complexity" evidence="1">
    <location>
        <begin position="31"/>
        <end position="42"/>
    </location>
</feature>